<accession>A0A9W9WTD3</accession>
<evidence type="ECO:0000313" key="1">
    <source>
        <dbReference type="EMBL" id="KAJ5475176.1"/>
    </source>
</evidence>
<gene>
    <name evidence="1" type="ORF">N7539_008242</name>
</gene>
<keyword evidence="2" id="KW-1185">Reference proteome</keyword>
<reference evidence="1" key="1">
    <citation type="submission" date="2022-12" db="EMBL/GenBank/DDBJ databases">
        <authorList>
            <person name="Petersen C."/>
        </authorList>
    </citation>
    <scope>NUCLEOTIDE SEQUENCE</scope>
    <source>
        <strain evidence="1">IBT 30728</strain>
    </source>
</reference>
<proteinExistence type="predicted"/>
<evidence type="ECO:0000313" key="2">
    <source>
        <dbReference type="Proteomes" id="UP001148312"/>
    </source>
</evidence>
<dbReference type="RefSeq" id="XP_056786934.1">
    <property type="nucleotide sequence ID" value="XM_056937842.1"/>
</dbReference>
<comment type="caution">
    <text evidence="1">The sequence shown here is derived from an EMBL/GenBank/DDBJ whole genome shotgun (WGS) entry which is preliminary data.</text>
</comment>
<protein>
    <submittedName>
        <fullName evidence="1">Uncharacterized protein</fullName>
    </submittedName>
</protein>
<organism evidence="1 2">
    <name type="scientific">Penicillium diatomitis</name>
    <dbReference type="NCBI Taxonomy" id="2819901"/>
    <lineage>
        <taxon>Eukaryota</taxon>
        <taxon>Fungi</taxon>
        <taxon>Dikarya</taxon>
        <taxon>Ascomycota</taxon>
        <taxon>Pezizomycotina</taxon>
        <taxon>Eurotiomycetes</taxon>
        <taxon>Eurotiomycetidae</taxon>
        <taxon>Eurotiales</taxon>
        <taxon>Aspergillaceae</taxon>
        <taxon>Penicillium</taxon>
    </lineage>
</organism>
<sequence length="134" mass="15097">MTKIIPIDRYGDTDEVLRTLSVLDKKYKGWTTAAAAADEQPVQRCIDTHHDIVHNMPSKDSPMDDLTVCALRSIMPKTEVHSWRRDVEKNNGWIRGTRVPKGKGVVVEAFGIRWIVVVGDKTVLTGESLQLKFP</sequence>
<name>A0A9W9WTD3_9EURO</name>
<dbReference type="AlphaFoldDB" id="A0A9W9WTD3"/>
<dbReference type="GeneID" id="81628092"/>
<dbReference type="Proteomes" id="UP001148312">
    <property type="component" value="Unassembled WGS sequence"/>
</dbReference>
<dbReference type="EMBL" id="JAPWDQ010000012">
    <property type="protein sequence ID" value="KAJ5475176.1"/>
    <property type="molecule type" value="Genomic_DNA"/>
</dbReference>
<reference evidence="1" key="2">
    <citation type="journal article" date="2023" name="IMA Fungus">
        <title>Comparative genomic study of the Penicillium genus elucidates a diverse pangenome and 15 lateral gene transfer events.</title>
        <authorList>
            <person name="Petersen C."/>
            <person name="Sorensen T."/>
            <person name="Nielsen M.R."/>
            <person name="Sondergaard T.E."/>
            <person name="Sorensen J.L."/>
            <person name="Fitzpatrick D.A."/>
            <person name="Frisvad J.C."/>
            <person name="Nielsen K.L."/>
        </authorList>
    </citation>
    <scope>NUCLEOTIDE SEQUENCE</scope>
    <source>
        <strain evidence="1">IBT 30728</strain>
    </source>
</reference>